<dbReference type="PANTHER" id="PTHR34389:SF2">
    <property type="entry name" value="L-RHAMNOSE MUTAROTASE"/>
    <property type="match status" value="1"/>
</dbReference>
<dbReference type="GO" id="GO:0016857">
    <property type="term" value="F:racemase and epimerase activity, acting on carbohydrates and derivatives"/>
    <property type="evidence" value="ECO:0007669"/>
    <property type="project" value="InterPro"/>
</dbReference>
<dbReference type="Pfam" id="PF05336">
    <property type="entry name" value="rhaM"/>
    <property type="match status" value="1"/>
</dbReference>
<evidence type="ECO:0000313" key="1">
    <source>
        <dbReference type="EMBL" id="AWW41811.1"/>
    </source>
</evidence>
<evidence type="ECO:0000313" key="2">
    <source>
        <dbReference type="Proteomes" id="UP000249616"/>
    </source>
</evidence>
<proteinExistence type="predicted"/>
<dbReference type="Proteomes" id="UP000249616">
    <property type="component" value="Chromosome"/>
</dbReference>
<dbReference type="EMBL" id="CP030073">
    <property type="protein sequence ID" value="AWW41811.1"/>
    <property type="molecule type" value="Genomic_DNA"/>
</dbReference>
<dbReference type="AlphaFoldDB" id="A0A2Z4J9J4"/>
<protein>
    <submittedName>
        <fullName evidence="1">L-rhamnose mutarotase</fullName>
    </submittedName>
</protein>
<dbReference type="PANTHER" id="PTHR34389">
    <property type="entry name" value="L-RHAMNOSE MUTAROTASE"/>
    <property type="match status" value="1"/>
</dbReference>
<name>A0A2Z4J9J4_9ACTN</name>
<gene>
    <name evidence="1" type="ORF">DN051_38545</name>
</gene>
<reference evidence="1 2" key="1">
    <citation type="journal article" date="2019" name="Int. J. Syst. Evol. Microbiol.">
        <title>Streptomyces cadmiisoli sp. nov., a novel actinomycete isolated from cadmium-contaminated soil.</title>
        <authorList>
            <person name="Li K."/>
            <person name="Tang X."/>
            <person name="Zhao J."/>
            <person name="Guo Y."/>
            <person name="Tang Y."/>
            <person name="Gao J."/>
        </authorList>
    </citation>
    <scope>NUCLEOTIDE SEQUENCE [LARGE SCALE GENOMIC DNA]</scope>
    <source>
        <strain evidence="1 2">ZFG47</strain>
    </source>
</reference>
<dbReference type="InterPro" id="IPR008000">
    <property type="entry name" value="Rham/fucose_mutarotase"/>
</dbReference>
<accession>A0A2Z4J9J4</accession>
<organism evidence="1 2">
    <name type="scientific">Streptomyces cadmiisoli</name>
    <dbReference type="NCBI Taxonomy" id="2184053"/>
    <lineage>
        <taxon>Bacteria</taxon>
        <taxon>Bacillati</taxon>
        <taxon>Actinomycetota</taxon>
        <taxon>Actinomycetes</taxon>
        <taxon>Kitasatosporales</taxon>
        <taxon>Streptomycetaceae</taxon>
        <taxon>Streptomyces</taxon>
        <taxon>Streptomyces aurantiacus group</taxon>
    </lineage>
</organism>
<dbReference type="SUPFAM" id="SSF54909">
    <property type="entry name" value="Dimeric alpha+beta barrel"/>
    <property type="match status" value="1"/>
</dbReference>
<dbReference type="InterPro" id="IPR011008">
    <property type="entry name" value="Dimeric_a/b-barrel"/>
</dbReference>
<dbReference type="KEGG" id="scad:DN051_38545"/>
<sequence length="113" mass="13134">MSERPTPRRVASVIRLRPEHADKYRELHRSVPQPVLDALSRAHITNYSIFLRDDTLFAYYEYTGNDYAADMAAIAGDPDTQRWWALTDPCQQPLDSAGPRERWVDSEELFHLD</sequence>
<dbReference type="RefSeq" id="WP_112441520.1">
    <property type="nucleotide sequence ID" value="NZ_CBDRHE010000033.1"/>
</dbReference>
<dbReference type="Gene3D" id="3.30.70.100">
    <property type="match status" value="1"/>
</dbReference>
<keyword evidence="2" id="KW-1185">Reference proteome</keyword>